<dbReference type="InterPro" id="IPR058328">
    <property type="entry name" value="DUF8015"/>
</dbReference>
<feature type="transmembrane region" description="Helical" evidence="1">
    <location>
        <begin position="35"/>
        <end position="54"/>
    </location>
</feature>
<name>A0ABD5WJF6_9EURY</name>
<dbReference type="RefSeq" id="WP_382209825.1">
    <property type="nucleotide sequence ID" value="NZ_JBHSZH010000005.1"/>
</dbReference>
<dbReference type="Pfam" id="PF26047">
    <property type="entry name" value="DUF8015"/>
    <property type="match status" value="1"/>
</dbReference>
<reference evidence="2 3" key="1">
    <citation type="journal article" date="2019" name="Int. J. Syst. Evol. Microbiol.">
        <title>The Global Catalogue of Microorganisms (GCM) 10K type strain sequencing project: providing services to taxonomists for standard genome sequencing and annotation.</title>
        <authorList>
            <consortium name="The Broad Institute Genomics Platform"/>
            <consortium name="The Broad Institute Genome Sequencing Center for Infectious Disease"/>
            <person name="Wu L."/>
            <person name="Ma J."/>
        </authorList>
    </citation>
    <scope>NUCLEOTIDE SEQUENCE [LARGE SCALE GENOMIC DNA]</scope>
    <source>
        <strain evidence="2 3">DT72</strain>
    </source>
</reference>
<sequence length="72" mass="7205">MGYTVQYYDLVLAAIFATMGLGAGVGVLTSLALPTAVTVAGVAAALLIAHGLFVNGPVDGPEDLTDEVDALN</sequence>
<accession>A0ABD5WJF6</accession>
<dbReference type="AlphaFoldDB" id="A0ABD5WJF6"/>
<protein>
    <recommendedName>
        <fullName evidence="4">Glycine zipper family protein</fullName>
    </recommendedName>
</protein>
<keyword evidence="3" id="KW-1185">Reference proteome</keyword>
<evidence type="ECO:0000313" key="2">
    <source>
        <dbReference type="EMBL" id="MFC7080681.1"/>
    </source>
</evidence>
<keyword evidence="1" id="KW-0812">Transmembrane</keyword>
<evidence type="ECO:0008006" key="4">
    <source>
        <dbReference type="Google" id="ProtNLM"/>
    </source>
</evidence>
<proteinExistence type="predicted"/>
<evidence type="ECO:0000313" key="3">
    <source>
        <dbReference type="Proteomes" id="UP001596407"/>
    </source>
</evidence>
<dbReference type="EMBL" id="JBHSZH010000005">
    <property type="protein sequence ID" value="MFC7080681.1"/>
    <property type="molecule type" value="Genomic_DNA"/>
</dbReference>
<organism evidence="2 3">
    <name type="scientific">Halorussus caseinilyticus</name>
    <dbReference type="NCBI Taxonomy" id="3034025"/>
    <lineage>
        <taxon>Archaea</taxon>
        <taxon>Methanobacteriati</taxon>
        <taxon>Methanobacteriota</taxon>
        <taxon>Stenosarchaea group</taxon>
        <taxon>Halobacteria</taxon>
        <taxon>Halobacteriales</taxon>
        <taxon>Haladaptataceae</taxon>
        <taxon>Halorussus</taxon>
    </lineage>
</organism>
<comment type="caution">
    <text evidence="2">The sequence shown here is derived from an EMBL/GenBank/DDBJ whole genome shotgun (WGS) entry which is preliminary data.</text>
</comment>
<keyword evidence="1" id="KW-1133">Transmembrane helix</keyword>
<evidence type="ECO:0000256" key="1">
    <source>
        <dbReference type="SAM" id="Phobius"/>
    </source>
</evidence>
<feature type="transmembrane region" description="Helical" evidence="1">
    <location>
        <begin position="6"/>
        <end position="28"/>
    </location>
</feature>
<gene>
    <name evidence="2" type="ORF">ACFQJ6_11735</name>
</gene>
<keyword evidence="1" id="KW-0472">Membrane</keyword>
<dbReference type="Proteomes" id="UP001596407">
    <property type="component" value="Unassembled WGS sequence"/>
</dbReference>